<feature type="transmembrane region" description="Helical" evidence="8">
    <location>
        <begin position="12"/>
        <end position="31"/>
    </location>
</feature>
<dbReference type="GO" id="GO:0055085">
    <property type="term" value="P:transmembrane transport"/>
    <property type="evidence" value="ECO:0007669"/>
    <property type="project" value="InterPro"/>
</dbReference>
<evidence type="ECO:0000256" key="3">
    <source>
        <dbReference type="ARBA" id="ARBA00022475"/>
    </source>
</evidence>
<sequence length="551" mass="60959">MLNRKFKWDFWTSVTLIIALIFTLFLIYPLFSLFISGFKDPITNEWSLTNFVRFFSRKYYYQGLLNSFKVTSCVTVLAIVIGVPMAYFMSAYKVKLKGLVEVLIIISMLSPPFIGAYSWVLLCGRSGVVTEFFRDILGINLPTIYGFTGILLVFTLKLYPFIYLYVSGALKKIDVSLSEAAESLGCTTIKKACTIIMPLILPTLMSGGLLVFMNAMADFGTPMLIGEGYNVMPVLIYSEFVGEMGGNANFAAAMATVLVFITILLFLGQKYIVNKKSFVMSSLRPMQAKELKGVKGVLMHIFIYLVVFLSIIPQITVVYTSFLKTKGSMFVPEFSLESYEKVFSRMGNAIFNTYLYGIIAIVIIIFLGMFIAYISTRKRNVLTGIIDTMTMFPYIIPGSVIGITLLLAFNSKPLLLSGTAAIIVISFVIRRLPYTLRSAAAILYQISPSLEEASISLGCSPVKTFFKVTSIMMLPGVLSGAILSWITVINELSSSVILYTGFTRTMSVSIYTEVIRASYGTAAALSTILTLTTVVSLLIFFKVTGGKNVNI</sequence>
<dbReference type="CDD" id="cd06261">
    <property type="entry name" value="TM_PBP2"/>
    <property type="match status" value="2"/>
</dbReference>
<evidence type="ECO:0000313" key="11">
    <source>
        <dbReference type="Proteomes" id="UP000284676"/>
    </source>
</evidence>
<feature type="transmembrane region" description="Helical" evidence="8">
    <location>
        <begin position="414"/>
        <end position="432"/>
    </location>
</feature>
<dbReference type="AlphaFoldDB" id="A0A414PMZ6"/>
<dbReference type="PROSITE" id="PS50928">
    <property type="entry name" value="ABC_TM1"/>
    <property type="match status" value="2"/>
</dbReference>
<gene>
    <name evidence="10" type="ORF">DW663_11780</name>
</gene>
<dbReference type="Pfam" id="PF00528">
    <property type="entry name" value="BPD_transp_1"/>
    <property type="match status" value="2"/>
</dbReference>
<comment type="subcellular location">
    <subcellularLocation>
        <location evidence="1">Cell inner membrane</location>
        <topology evidence="1">Multi-pass membrane protein</topology>
    </subcellularLocation>
    <subcellularLocation>
        <location evidence="8">Cell membrane</location>
        <topology evidence="8">Multi-pass membrane protein</topology>
    </subcellularLocation>
</comment>
<comment type="similarity">
    <text evidence="8">Belongs to the binding-protein-dependent transport system permease family.</text>
</comment>
<feature type="transmembrane region" description="Helical" evidence="8">
    <location>
        <begin position="199"/>
        <end position="217"/>
    </location>
</feature>
<feature type="transmembrane region" description="Helical" evidence="8">
    <location>
        <begin position="100"/>
        <end position="122"/>
    </location>
</feature>
<feature type="transmembrane region" description="Helical" evidence="8">
    <location>
        <begin position="294"/>
        <end position="319"/>
    </location>
</feature>
<dbReference type="InterPro" id="IPR000515">
    <property type="entry name" value="MetI-like"/>
</dbReference>
<dbReference type="InterPro" id="IPR035906">
    <property type="entry name" value="MetI-like_sf"/>
</dbReference>
<keyword evidence="6 8" id="KW-1133">Transmembrane helix</keyword>
<evidence type="ECO:0000256" key="4">
    <source>
        <dbReference type="ARBA" id="ARBA00022519"/>
    </source>
</evidence>
<evidence type="ECO:0000256" key="5">
    <source>
        <dbReference type="ARBA" id="ARBA00022692"/>
    </source>
</evidence>
<dbReference type="RefSeq" id="WP_118234695.1">
    <property type="nucleotide sequence ID" value="NZ_QRHL01000034.1"/>
</dbReference>
<keyword evidence="5 8" id="KW-0812">Transmembrane</keyword>
<feature type="transmembrane region" description="Helical" evidence="8">
    <location>
        <begin position="519"/>
        <end position="541"/>
    </location>
</feature>
<evidence type="ECO:0000256" key="1">
    <source>
        <dbReference type="ARBA" id="ARBA00004429"/>
    </source>
</evidence>
<comment type="caution">
    <text evidence="10">The sequence shown here is derived from an EMBL/GenBank/DDBJ whole genome shotgun (WGS) entry which is preliminary data.</text>
</comment>
<evidence type="ECO:0000256" key="2">
    <source>
        <dbReference type="ARBA" id="ARBA00022448"/>
    </source>
</evidence>
<evidence type="ECO:0000256" key="6">
    <source>
        <dbReference type="ARBA" id="ARBA00022989"/>
    </source>
</evidence>
<reference evidence="10 11" key="1">
    <citation type="submission" date="2018-08" db="EMBL/GenBank/DDBJ databases">
        <title>A genome reference for cultivated species of the human gut microbiota.</title>
        <authorList>
            <person name="Zou Y."/>
            <person name="Xue W."/>
            <person name="Luo G."/>
        </authorList>
    </citation>
    <scope>NUCLEOTIDE SEQUENCE [LARGE SCALE GENOMIC DNA]</scope>
    <source>
        <strain evidence="10 11">AM25-1</strain>
    </source>
</reference>
<keyword evidence="7 8" id="KW-0472">Membrane</keyword>
<feature type="transmembrane region" description="Helical" evidence="8">
    <location>
        <begin position="386"/>
        <end position="408"/>
    </location>
</feature>
<feature type="transmembrane region" description="Helical" evidence="8">
    <location>
        <begin position="354"/>
        <end position="374"/>
    </location>
</feature>
<keyword evidence="2 8" id="KW-0813">Transport</keyword>
<feature type="transmembrane region" description="Helical" evidence="8">
    <location>
        <begin position="477"/>
        <end position="499"/>
    </location>
</feature>
<name>A0A414PMZ6_FUSMR</name>
<feature type="domain" description="ABC transmembrane type-1" evidence="9">
    <location>
        <begin position="64"/>
        <end position="269"/>
    </location>
</feature>
<evidence type="ECO:0000259" key="9">
    <source>
        <dbReference type="PROSITE" id="PS50928"/>
    </source>
</evidence>
<dbReference type="PANTHER" id="PTHR43357">
    <property type="entry name" value="INNER MEMBRANE ABC TRANSPORTER PERMEASE PROTEIN YDCV"/>
    <property type="match status" value="1"/>
</dbReference>
<dbReference type="Proteomes" id="UP000284676">
    <property type="component" value="Unassembled WGS sequence"/>
</dbReference>
<keyword evidence="4" id="KW-0997">Cell inner membrane</keyword>
<feature type="transmembrane region" description="Helical" evidence="8">
    <location>
        <begin position="142"/>
        <end position="166"/>
    </location>
</feature>
<dbReference type="GO" id="GO:0005886">
    <property type="term" value="C:plasma membrane"/>
    <property type="evidence" value="ECO:0007669"/>
    <property type="project" value="UniProtKB-SubCell"/>
</dbReference>
<protein>
    <submittedName>
        <fullName evidence="10">Iron ABC transporter permease</fullName>
    </submittedName>
</protein>
<organism evidence="10 11">
    <name type="scientific">Fusobacterium mortiferum</name>
    <dbReference type="NCBI Taxonomy" id="850"/>
    <lineage>
        <taxon>Bacteria</taxon>
        <taxon>Fusobacteriati</taxon>
        <taxon>Fusobacteriota</taxon>
        <taxon>Fusobacteriia</taxon>
        <taxon>Fusobacteriales</taxon>
        <taxon>Fusobacteriaceae</taxon>
        <taxon>Fusobacterium</taxon>
    </lineage>
</organism>
<proteinExistence type="inferred from homology"/>
<evidence type="ECO:0000313" key="10">
    <source>
        <dbReference type="EMBL" id="RHF69949.1"/>
    </source>
</evidence>
<accession>A0A414PMZ6</accession>
<feature type="domain" description="ABC transmembrane type-1" evidence="9">
    <location>
        <begin position="350"/>
        <end position="540"/>
    </location>
</feature>
<keyword evidence="3" id="KW-1003">Cell membrane</keyword>
<dbReference type="SUPFAM" id="SSF161098">
    <property type="entry name" value="MetI-like"/>
    <property type="match status" value="2"/>
</dbReference>
<evidence type="ECO:0000256" key="7">
    <source>
        <dbReference type="ARBA" id="ARBA00023136"/>
    </source>
</evidence>
<dbReference type="Gene3D" id="1.10.3720.10">
    <property type="entry name" value="MetI-like"/>
    <property type="match status" value="2"/>
</dbReference>
<feature type="transmembrane region" description="Helical" evidence="8">
    <location>
        <begin position="68"/>
        <end position="88"/>
    </location>
</feature>
<feature type="transmembrane region" description="Helical" evidence="8">
    <location>
        <begin position="250"/>
        <end position="273"/>
    </location>
</feature>
<evidence type="ECO:0000256" key="8">
    <source>
        <dbReference type="RuleBase" id="RU363032"/>
    </source>
</evidence>
<dbReference type="EMBL" id="QRHL01000034">
    <property type="protein sequence ID" value="RHF69949.1"/>
    <property type="molecule type" value="Genomic_DNA"/>
</dbReference>
<dbReference type="PANTHER" id="PTHR43357:SF3">
    <property type="entry name" value="FE(3+)-TRANSPORT SYSTEM PERMEASE PROTEIN FBPB 2"/>
    <property type="match status" value="1"/>
</dbReference>